<name>A0A2H0N1V2_9BACT</name>
<evidence type="ECO:0000313" key="2">
    <source>
        <dbReference type="EMBL" id="PIR02887.1"/>
    </source>
</evidence>
<sequence>PVPYTDSGFKPLTPADLSTELGGPIPVRAVPSEQKAEVDLTLPVAPSFDTIRSTEERLLATEKSSFEQNISRTTSLNIGADIANVVAEKVAHLSPEQQAEIYASLANEIKKDDPYRLPLWKKLFGRTKAKTKEVVLNTLEEQLTHRDTITRNTSAKRVAGQ</sequence>
<gene>
    <name evidence="2" type="ORF">COV60_03340</name>
</gene>
<comment type="caution">
    <text evidence="2">The sequence shown here is derived from an EMBL/GenBank/DDBJ whole genome shotgun (WGS) entry which is preliminary data.</text>
</comment>
<dbReference type="EMBL" id="PCWM01000078">
    <property type="protein sequence ID" value="PIR02887.1"/>
    <property type="molecule type" value="Genomic_DNA"/>
</dbReference>
<evidence type="ECO:0000256" key="1">
    <source>
        <dbReference type="SAM" id="MobiDB-lite"/>
    </source>
</evidence>
<dbReference type="AlphaFoldDB" id="A0A2H0N1V2"/>
<feature type="region of interest" description="Disordered" evidence="1">
    <location>
        <begin position="1"/>
        <end position="21"/>
    </location>
</feature>
<organism evidence="2 3">
    <name type="scientific">Candidatus Magasanikbacteria bacterium CG11_big_fil_rev_8_21_14_0_20_43_7</name>
    <dbReference type="NCBI Taxonomy" id="1974654"/>
    <lineage>
        <taxon>Bacteria</taxon>
        <taxon>Candidatus Magasanikiibacteriota</taxon>
    </lineage>
</organism>
<dbReference type="Proteomes" id="UP000229782">
    <property type="component" value="Unassembled WGS sequence"/>
</dbReference>
<feature type="non-terminal residue" evidence="2">
    <location>
        <position position="1"/>
    </location>
</feature>
<proteinExistence type="predicted"/>
<protein>
    <submittedName>
        <fullName evidence="2">Uncharacterized protein</fullName>
    </submittedName>
</protein>
<accession>A0A2H0N1V2</accession>
<evidence type="ECO:0000313" key="3">
    <source>
        <dbReference type="Proteomes" id="UP000229782"/>
    </source>
</evidence>
<reference evidence="2 3" key="1">
    <citation type="submission" date="2017-09" db="EMBL/GenBank/DDBJ databases">
        <title>Depth-based differentiation of microbial function through sediment-hosted aquifers and enrichment of novel symbionts in the deep terrestrial subsurface.</title>
        <authorList>
            <person name="Probst A.J."/>
            <person name="Ladd B."/>
            <person name="Jarett J.K."/>
            <person name="Geller-Mcgrath D.E."/>
            <person name="Sieber C.M."/>
            <person name="Emerson J.B."/>
            <person name="Anantharaman K."/>
            <person name="Thomas B.C."/>
            <person name="Malmstrom R."/>
            <person name="Stieglmeier M."/>
            <person name="Klingl A."/>
            <person name="Woyke T."/>
            <person name="Ryan C.M."/>
            <person name="Banfield J.F."/>
        </authorList>
    </citation>
    <scope>NUCLEOTIDE SEQUENCE [LARGE SCALE GENOMIC DNA]</scope>
    <source>
        <strain evidence="2">CG11_big_fil_rev_8_21_14_0_20_43_7</strain>
    </source>
</reference>